<organism evidence="3 4">
    <name type="scientific">Bordetella trematum</name>
    <dbReference type="NCBI Taxonomy" id="123899"/>
    <lineage>
        <taxon>Bacteria</taxon>
        <taxon>Pseudomonadati</taxon>
        <taxon>Pseudomonadota</taxon>
        <taxon>Betaproteobacteria</taxon>
        <taxon>Burkholderiales</taxon>
        <taxon>Alcaligenaceae</taxon>
        <taxon>Bordetella</taxon>
    </lineage>
</organism>
<name>A0A157LPC4_9BORD</name>
<dbReference type="EMBL" id="LT546645">
    <property type="protein sequence ID" value="SAI71751.1"/>
    <property type="molecule type" value="Genomic_DNA"/>
</dbReference>
<dbReference type="RefSeq" id="WP_025517340.1">
    <property type="nucleotide sequence ID" value="NZ_CP016340.1"/>
</dbReference>
<evidence type="ECO:0000313" key="4">
    <source>
        <dbReference type="Proteomes" id="UP000076825"/>
    </source>
</evidence>
<evidence type="ECO:0000256" key="2">
    <source>
        <dbReference type="SAM" id="SignalP"/>
    </source>
</evidence>
<comment type="similarity">
    <text evidence="1">Belongs to the UPF0065 (bug) family.</text>
</comment>
<evidence type="ECO:0000313" key="3">
    <source>
        <dbReference type="EMBL" id="SAI71751.1"/>
    </source>
</evidence>
<dbReference type="PANTHER" id="PTHR42928:SF5">
    <property type="entry name" value="BLR1237 PROTEIN"/>
    <property type="match status" value="1"/>
</dbReference>
<keyword evidence="2" id="KW-0732">Signal</keyword>
<keyword evidence="3" id="KW-0449">Lipoprotein</keyword>
<dbReference type="Pfam" id="PF03401">
    <property type="entry name" value="TctC"/>
    <property type="match status" value="1"/>
</dbReference>
<dbReference type="eggNOG" id="COG3181">
    <property type="taxonomic scope" value="Bacteria"/>
</dbReference>
<dbReference type="PIRSF" id="PIRSF017082">
    <property type="entry name" value="YflP"/>
    <property type="match status" value="1"/>
</dbReference>
<gene>
    <name evidence="3" type="ORF">SAMEA3906487_02900</name>
</gene>
<dbReference type="Gene3D" id="3.40.190.10">
    <property type="entry name" value="Periplasmic binding protein-like II"/>
    <property type="match status" value="1"/>
</dbReference>
<proteinExistence type="inferred from homology"/>
<dbReference type="CDD" id="cd07012">
    <property type="entry name" value="PBP2_Bug_TTT"/>
    <property type="match status" value="1"/>
</dbReference>
<keyword evidence="4" id="KW-1185">Reference proteome</keyword>
<dbReference type="PANTHER" id="PTHR42928">
    <property type="entry name" value="TRICARBOXYLATE-BINDING PROTEIN"/>
    <property type="match status" value="1"/>
</dbReference>
<dbReference type="Gene3D" id="3.40.190.150">
    <property type="entry name" value="Bordetella uptake gene, domain 1"/>
    <property type="match status" value="1"/>
</dbReference>
<dbReference type="SUPFAM" id="SSF53850">
    <property type="entry name" value="Periplasmic binding protein-like II"/>
    <property type="match status" value="1"/>
</dbReference>
<dbReference type="GeneID" id="56589848"/>
<dbReference type="AlphaFoldDB" id="A0A157LPC4"/>
<dbReference type="OrthoDB" id="8678477at2"/>
<dbReference type="InterPro" id="IPR042100">
    <property type="entry name" value="Bug_dom1"/>
</dbReference>
<evidence type="ECO:0000256" key="1">
    <source>
        <dbReference type="ARBA" id="ARBA00006987"/>
    </source>
</evidence>
<reference evidence="3 4" key="1">
    <citation type="submission" date="2016-04" db="EMBL/GenBank/DDBJ databases">
        <authorList>
            <consortium name="Pathogen Informatics"/>
        </authorList>
    </citation>
    <scope>NUCLEOTIDE SEQUENCE [LARGE SCALE GENOMIC DNA]</scope>
    <source>
        <strain evidence="3 4">H044680328</strain>
    </source>
</reference>
<dbReference type="PATRIC" id="fig|123899.6.peg.2889"/>
<feature type="chain" id="PRO_5009816484" evidence="2">
    <location>
        <begin position="30"/>
        <end position="324"/>
    </location>
</feature>
<dbReference type="InterPro" id="IPR005064">
    <property type="entry name" value="BUG"/>
</dbReference>
<dbReference type="KEGG" id="btrm:SAMEA390648702900"/>
<dbReference type="Proteomes" id="UP000076825">
    <property type="component" value="Chromosome 1"/>
</dbReference>
<dbReference type="STRING" id="123899.SAMEA3906487_02900"/>
<accession>A0A157LPC4</accession>
<sequence>MRYSARSVSRLLLTLLTAALPLGATTAQAAGYPAKPIRLIVPYGAGGPTDIHLRMVSKEASATLGQPIIVENKPGANGTFGAAELAHARPDGYTLAVIPASVYREPHLNRVHFDPLKLTYVIGLSDYTFGLAVKQDAPWQTWQDFVEDARKRPGKISIGAAGPVQTPNIVLGELAQQTGLDVIRAPYKGDSEQAQDLMGGHIDAGVLSGVASTYIRSGHLRYLVMFTPERSRQFPDVPTLRELGVDSVIDSPYGIAGPKDLPAQQVQIIHDAFRQALASPAGKRVLEQLNQPESYRSPAELTAYATQAYAREKDRMEQFKATLQ</sequence>
<feature type="signal peptide" evidence="2">
    <location>
        <begin position="1"/>
        <end position="29"/>
    </location>
</feature>
<protein>
    <submittedName>
        <fullName evidence="3">Lipoprotein</fullName>
    </submittedName>
</protein>